<feature type="region of interest" description="Disordered" evidence="1">
    <location>
        <begin position="1"/>
        <end position="26"/>
    </location>
</feature>
<dbReference type="OrthoDB" id="10669473at2759"/>
<evidence type="ECO:0000313" key="2">
    <source>
        <dbReference type="EMBL" id="CAG8676365.1"/>
    </source>
</evidence>
<gene>
    <name evidence="2" type="ORF">AGERDE_LOCUS12480</name>
</gene>
<accession>A0A9N9EGM0</accession>
<proteinExistence type="predicted"/>
<evidence type="ECO:0000313" key="3">
    <source>
        <dbReference type="Proteomes" id="UP000789831"/>
    </source>
</evidence>
<keyword evidence="3" id="KW-1185">Reference proteome</keyword>
<dbReference type="Proteomes" id="UP000789831">
    <property type="component" value="Unassembled WGS sequence"/>
</dbReference>
<reference evidence="2" key="1">
    <citation type="submission" date="2021-06" db="EMBL/GenBank/DDBJ databases">
        <authorList>
            <person name="Kallberg Y."/>
            <person name="Tangrot J."/>
            <person name="Rosling A."/>
        </authorList>
    </citation>
    <scope>NUCLEOTIDE SEQUENCE</scope>
    <source>
        <strain evidence="2">MT106</strain>
    </source>
</reference>
<comment type="caution">
    <text evidence="2">The sequence shown here is derived from an EMBL/GenBank/DDBJ whole genome shotgun (WGS) entry which is preliminary data.</text>
</comment>
<feature type="non-terminal residue" evidence="2">
    <location>
        <position position="206"/>
    </location>
</feature>
<evidence type="ECO:0000256" key="1">
    <source>
        <dbReference type="SAM" id="MobiDB-lite"/>
    </source>
</evidence>
<dbReference type="EMBL" id="CAJVPL010008977">
    <property type="protein sequence ID" value="CAG8676365.1"/>
    <property type="molecule type" value="Genomic_DNA"/>
</dbReference>
<dbReference type="AlphaFoldDB" id="A0A9N9EGM0"/>
<name>A0A9N9EGM0_9GLOM</name>
<organism evidence="2 3">
    <name type="scientific">Ambispora gerdemannii</name>
    <dbReference type="NCBI Taxonomy" id="144530"/>
    <lineage>
        <taxon>Eukaryota</taxon>
        <taxon>Fungi</taxon>
        <taxon>Fungi incertae sedis</taxon>
        <taxon>Mucoromycota</taxon>
        <taxon>Glomeromycotina</taxon>
        <taxon>Glomeromycetes</taxon>
        <taxon>Archaeosporales</taxon>
        <taxon>Ambisporaceae</taxon>
        <taxon>Ambispora</taxon>
    </lineage>
</organism>
<protein>
    <submittedName>
        <fullName evidence="2">10184_t:CDS:1</fullName>
    </submittedName>
</protein>
<feature type="compositionally biased region" description="Polar residues" evidence="1">
    <location>
        <begin position="1"/>
        <end position="21"/>
    </location>
</feature>
<sequence length="206" mass="22962">MPAKTSSQLLPSQPKIQQQKQLSKKRRTFRTYFGGKVSSPLTKTQQKQLEKNELHNMLEQKGVNLAEDGLVGSGLGKDENSNNQTEIEFNQLSRMTANASEVEDNSDTTLVFGGYPILMMHELDRETAKNCTISFFTLYTDSPGCGDDFPIGILTSSLCSPVADGETNVVNVFTRDKLLYLGDLMYMTFGENNEVNDFDYALADVF</sequence>